<feature type="chain" id="PRO_5020270690" description="GLPGLI family protein" evidence="1">
    <location>
        <begin position="21"/>
        <end position="304"/>
    </location>
</feature>
<organism evidence="2 3">
    <name type="scientific">Pedobacter cryotolerans</name>
    <dbReference type="NCBI Taxonomy" id="2571270"/>
    <lineage>
        <taxon>Bacteria</taxon>
        <taxon>Pseudomonadati</taxon>
        <taxon>Bacteroidota</taxon>
        <taxon>Sphingobacteriia</taxon>
        <taxon>Sphingobacteriales</taxon>
        <taxon>Sphingobacteriaceae</taxon>
        <taxon>Pedobacter</taxon>
    </lineage>
</organism>
<dbReference type="RefSeq" id="WP_136877650.1">
    <property type="nucleotide sequence ID" value="NZ_SWBO01000008.1"/>
</dbReference>
<evidence type="ECO:0000313" key="3">
    <source>
        <dbReference type="Proteomes" id="UP000310477"/>
    </source>
</evidence>
<reference evidence="2 3" key="1">
    <citation type="submission" date="2019-04" db="EMBL/GenBank/DDBJ databases">
        <title>Pedobacter sp. AR-2-6 sp. nov., isolated from Arctic soil.</title>
        <authorList>
            <person name="Dahal R.H."/>
            <person name="Kim D.-U."/>
        </authorList>
    </citation>
    <scope>NUCLEOTIDE SEQUENCE [LARGE SCALE GENOMIC DNA]</scope>
    <source>
        <strain evidence="2 3">AR-2-6</strain>
    </source>
</reference>
<feature type="signal peptide" evidence="1">
    <location>
        <begin position="1"/>
        <end position="20"/>
    </location>
</feature>
<proteinExistence type="predicted"/>
<keyword evidence="3" id="KW-1185">Reference proteome</keyword>
<evidence type="ECO:0000256" key="1">
    <source>
        <dbReference type="SAM" id="SignalP"/>
    </source>
</evidence>
<sequence>MKKIFVAVVGMLTLTFAAQAQKKSGAIQFESTIDPAATMAATGMQVSDEMRARMPKAVKTNFELLFTATNASYMPVEEIEDSNGGGGGGMGRMMMRMGGAGGAREYYYAFADQKLVEVFDLSDTTYVMQGKLAVANPVQAFNMANRNQNNAPTTNGNTTTISAVQFLPGPPTLEVVKTEETKKIIGLNCNKVIVKSIRKAKVLGEDKDVIDETAVWYTNDLGFSFSPDPNFWTEGTVLAIENKGKTTMAKSIEYRNVSAKDVTAPKKATPITADEYKVKMENMMKRFSGGGNRQGGQPRSVIIN</sequence>
<dbReference type="AlphaFoldDB" id="A0A4U1C2V2"/>
<evidence type="ECO:0000313" key="2">
    <source>
        <dbReference type="EMBL" id="TKB98369.1"/>
    </source>
</evidence>
<protein>
    <recommendedName>
        <fullName evidence="4">GLPGLI family protein</fullName>
    </recommendedName>
</protein>
<accession>A0A4U1C2V2</accession>
<dbReference type="OrthoDB" id="647623at2"/>
<keyword evidence="1" id="KW-0732">Signal</keyword>
<evidence type="ECO:0008006" key="4">
    <source>
        <dbReference type="Google" id="ProtNLM"/>
    </source>
</evidence>
<name>A0A4U1C2V2_9SPHI</name>
<dbReference type="EMBL" id="SWBO01000008">
    <property type="protein sequence ID" value="TKB98369.1"/>
    <property type="molecule type" value="Genomic_DNA"/>
</dbReference>
<dbReference type="Proteomes" id="UP000310477">
    <property type="component" value="Unassembled WGS sequence"/>
</dbReference>
<comment type="caution">
    <text evidence="2">The sequence shown here is derived from an EMBL/GenBank/DDBJ whole genome shotgun (WGS) entry which is preliminary data.</text>
</comment>
<gene>
    <name evidence="2" type="ORF">FA045_13690</name>
</gene>